<sequence>MNEKNPWGNGSNNSAGNSGASPDGHNPWGTPSQDENPWAVHPETSAFPPANEYSHSAQNAPWDESADFASASYGQGGYYGSQEQPGYEQAAATPQAPAKRKGRWVLPVVIIFALIALVAGAVVVAIQTGWLNLSTQGDAEPHIETEVVVVPAEGDSEESGDDGAADEESEDNDSTDEESDGDGNRDDEAEEEDNSRPSAISLPRSASEIDTSDSRGSARSVTSDDREFSDVYTGTSVTSDAFARAVHSAFLDFYESTGETSGAITAYSPVTQLNYTMDCRDNGSYVTCSGGNNAVVYIS</sequence>
<keyword evidence="5" id="KW-1185">Reference proteome</keyword>
<dbReference type="Proteomes" id="UP000019226">
    <property type="component" value="Chromosome"/>
</dbReference>
<feature type="compositionally biased region" description="Acidic residues" evidence="1">
    <location>
        <begin position="154"/>
        <end position="193"/>
    </location>
</feature>
<proteinExistence type="predicted"/>
<dbReference type="GeneID" id="82879020"/>
<evidence type="ECO:0000313" key="5">
    <source>
        <dbReference type="Proteomes" id="UP000019226"/>
    </source>
</evidence>
<dbReference type="EMBL" id="CP004350">
    <property type="protein sequence ID" value="AHI18838.1"/>
    <property type="molecule type" value="Genomic_DNA"/>
</dbReference>
<feature type="compositionally biased region" description="Low complexity" evidence="1">
    <location>
        <begin position="8"/>
        <end position="21"/>
    </location>
</feature>
<gene>
    <name evidence="3" type="ORF">CCASEI_01185</name>
    <name evidence="4" type="ORF">CCASEI_01265</name>
</gene>
<feature type="region of interest" description="Disordered" evidence="1">
    <location>
        <begin position="151"/>
        <end position="227"/>
    </location>
</feature>
<reference evidence="5" key="1">
    <citation type="submission" date="2013-02" db="EMBL/GenBank/DDBJ databases">
        <title>The complete genome sequence of Corynebacterium casei LMG S-19264 (=DSM 44701).</title>
        <authorList>
            <person name="Ruckert C."/>
            <person name="Albersmeier A."/>
            <person name="Kalinowski J."/>
        </authorList>
    </citation>
    <scope>NUCLEOTIDE SEQUENCE [LARGE SCALE GENOMIC DNA]</scope>
    <source>
        <strain evidence="5">LMG S-19264</strain>
    </source>
</reference>
<reference evidence="4" key="2">
    <citation type="journal article" date="2014" name="Int. J. Syst. Evol. Microbiol.">
        <title>Complete genome sequence of Corynebacterium casei LMG S-19264T (=DSM 44701T), isolated from a smear-ripened cheese.</title>
        <authorList>
            <consortium name="US DOE Joint Genome Institute (JGI-PGF)"/>
            <person name="Walter F."/>
            <person name="Albersmeier A."/>
            <person name="Kalinowski J."/>
            <person name="Ruckert C."/>
        </authorList>
    </citation>
    <scope>NUCLEOTIDE SEQUENCE</scope>
    <source>
        <strain evidence="4">LMG S-19264</strain>
    </source>
</reference>
<keyword evidence="2" id="KW-1133">Transmembrane helix</keyword>
<keyword evidence="2" id="KW-0472">Membrane</keyword>
<evidence type="ECO:0000256" key="2">
    <source>
        <dbReference type="SAM" id="Phobius"/>
    </source>
</evidence>
<name>A0ABM5PLV7_9CORY</name>
<protein>
    <recommendedName>
        <fullName evidence="6">Secreted protein</fullName>
    </recommendedName>
</protein>
<evidence type="ECO:0000256" key="1">
    <source>
        <dbReference type="SAM" id="MobiDB-lite"/>
    </source>
</evidence>
<evidence type="ECO:0008006" key="6">
    <source>
        <dbReference type="Google" id="ProtNLM"/>
    </source>
</evidence>
<evidence type="ECO:0000313" key="4">
    <source>
        <dbReference type="EMBL" id="AHI18838.1"/>
    </source>
</evidence>
<feature type="region of interest" description="Disordered" evidence="1">
    <location>
        <begin position="1"/>
        <end position="63"/>
    </location>
</feature>
<accession>A0ABM5PLV7</accession>
<feature type="transmembrane region" description="Helical" evidence="2">
    <location>
        <begin position="104"/>
        <end position="126"/>
    </location>
</feature>
<evidence type="ECO:0000313" key="3">
    <source>
        <dbReference type="EMBL" id="AHI18822.1"/>
    </source>
</evidence>
<dbReference type="RefSeq" id="WP_155894808.1">
    <property type="nucleotide sequence ID" value="NZ_CP004350.1"/>
</dbReference>
<organism evidence="4 5">
    <name type="scientific">Corynebacterium casei LMG S-19264</name>
    <dbReference type="NCBI Taxonomy" id="1285583"/>
    <lineage>
        <taxon>Bacteria</taxon>
        <taxon>Bacillati</taxon>
        <taxon>Actinomycetota</taxon>
        <taxon>Actinomycetes</taxon>
        <taxon>Mycobacteriales</taxon>
        <taxon>Corynebacteriaceae</taxon>
        <taxon>Corynebacterium</taxon>
    </lineage>
</organism>
<keyword evidence="2" id="KW-0812">Transmembrane</keyword>
<dbReference type="EMBL" id="CP004350">
    <property type="protein sequence ID" value="AHI18822.1"/>
    <property type="molecule type" value="Genomic_DNA"/>
</dbReference>